<dbReference type="PANTHER" id="PTHR35201:SF4">
    <property type="entry name" value="BETA-PINACENE SYNTHASE-RELATED"/>
    <property type="match status" value="1"/>
</dbReference>
<organism evidence="3 4">
    <name type="scientific">Wenjunlia tyrosinilytica</name>
    <dbReference type="NCBI Taxonomy" id="1544741"/>
    <lineage>
        <taxon>Bacteria</taxon>
        <taxon>Bacillati</taxon>
        <taxon>Actinomycetota</taxon>
        <taxon>Actinomycetes</taxon>
        <taxon>Kitasatosporales</taxon>
        <taxon>Streptomycetaceae</taxon>
        <taxon>Wenjunlia</taxon>
    </lineage>
</organism>
<dbReference type="AlphaFoldDB" id="A0A918E1K3"/>
<dbReference type="InterPro" id="IPR034686">
    <property type="entry name" value="Terpene_cyclase-like_2"/>
</dbReference>
<keyword evidence="4" id="KW-1185">Reference proteome</keyword>
<dbReference type="EMBL" id="BMMS01000083">
    <property type="protein sequence ID" value="GGP01073.1"/>
    <property type="molecule type" value="Genomic_DNA"/>
</dbReference>
<comment type="caution">
    <text evidence="3">The sequence shown here is derived from an EMBL/GenBank/DDBJ whole genome shotgun (WGS) entry which is preliminary data.</text>
</comment>
<proteinExistence type="inferred from homology"/>
<dbReference type="Pfam" id="PF19086">
    <property type="entry name" value="Terpene_syn_C_2"/>
    <property type="match status" value="1"/>
</dbReference>
<dbReference type="SUPFAM" id="SSF48576">
    <property type="entry name" value="Terpenoid synthases"/>
    <property type="match status" value="1"/>
</dbReference>
<evidence type="ECO:0000313" key="4">
    <source>
        <dbReference type="Proteomes" id="UP000641932"/>
    </source>
</evidence>
<dbReference type="GO" id="GO:0010333">
    <property type="term" value="F:terpene synthase activity"/>
    <property type="evidence" value="ECO:0007669"/>
    <property type="project" value="InterPro"/>
</dbReference>
<protein>
    <recommendedName>
        <fullName evidence="2">Terpene synthase</fullName>
        <ecNumber evidence="2">4.2.3.-</ecNumber>
    </recommendedName>
</protein>
<reference evidence="3" key="2">
    <citation type="submission" date="2020-09" db="EMBL/GenBank/DDBJ databases">
        <authorList>
            <person name="Sun Q."/>
            <person name="Zhou Y."/>
        </authorList>
    </citation>
    <scope>NUCLEOTIDE SEQUENCE</scope>
    <source>
        <strain evidence="3">CGMCC 4.7201</strain>
    </source>
</reference>
<dbReference type="GO" id="GO:0046872">
    <property type="term" value="F:metal ion binding"/>
    <property type="evidence" value="ECO:0007669"/>
    <property type="project" value="UniProtKB-KW"/>
</dbReference>
<name>A0A918E1K3_9ACTN</name>
<dbReference type="Proteomes" id="UP000641932">
    <property type="component" value="Unassembled WGS sequence"/>
</dbReference>
<keyword evidence="2" id="KW-0460">Magnesium</keyword>
<sequence>MIQSQLGVDESNAGLVPPLYCPIPSVLHPLHQSVADHTLRWAEKMGLMAEPETARKIQAMRAHEFVCRIASDAQGQDGLDLMSQWLCSMLAIDDEWDAGRLSRDPASTLLKVIKLLATINVPQALTDDDDIYLAIVRDVFIRAREWAPAEAVKRWADSQLESFMGAATFVALRAADRPMSFDEYLLVGTLDRGTRACIDLIAVVERTCVPQSELSAPRVLALTQAAKFLVLCAADLGSYYREMNHGGQESSIVDVLRRERGSSPHQALTETVRLHDRTMCLFLNLSEKVTRHAGPELRRYVTQLSNLVSGNLEWGFTSPRYTAEYPLKPAVSGYQRADRPFDGRLDALPYPAISWWWEQL</sequence>
<evidence type="ECO:0000313" key="3">
    <source>
        <dbReference type="EMBL" id="GGP01073.1"/>
    </source>
</evidence>
<accession>A0A918E1K3</accession>
<dbReference type="RefSeq" id="WP_189135962.1">
    <property type="nucleotide sequence ID" value="NZ_BMMS01000083.1"/>
</dbReference>
<comment type="similarity">
    <text evidence="2">Belongs to the terpene synthase family.</text>
</comment>
<reference evidence="3" key="1">
    <citation type="journal article" date="2014" name="Int. J. Syst. Evol. Microbiol.">
        <title>Complete genome sequence of Corynebacterium casei LMG S-19264T (=DSM 44701T), isolated from a smear-ripened cheese.</title>
        <authorList>
            <consortium name="US DOE Joint Genome Institute (JGI-PGF)"/>
            <person name="Walter F."/>
            <person name="Albersmeier A."/>
            <person name="Kalinowski J."/>
            <person name="Ruckert C."/>
        </authorList>
    </citation>
    <scope>NUCLEOTIDE SEQUENCE</scope>
    <source>
        <strain evidence="3">CGMCC 4.7201</strain>
    </source>
</reference>
<keyword evidence="1 2" id="KW-0456">Lyase</keyword>
<gene>
    <name evidence="3" type="ORF">GCM10012280_71190</name>
</gene>
<dbReference type="Gene3D" id="1.10.600.10">
    <property type="entry name" value="Farnesyl Diphosphate Synthase"/>
    <property type="match status" value="1"/>
</dbReference>
<keyword evidence="2" id="KW-0479">Metal-binding</keyword>
<evidence type="ECO:0000256" key="2">
    <source>
        <dbReference type="RuleBase" id="RU366034"/>
    </source>
</evidence>
<dbReference type="PANTHER" id="PTHR35201">
    <property type="entry name" value="TERPENE SYNTHASE"/>
    <property type="match status" value="1"/>
</dbReference>
<evidence type="ECO:0000256" key="1">
    <source>
        <dbReference type="ARBA" id="ARBA00023239"/>
    </source>
</evidence>
<dbReference type="EC" id="4.2.3.-" evidence="2"/>
<comment type="cofactor">
    <cofactor evidence="2">
        <name>Mg(2+)</name>
        <dbReference type="ChEBI" id="CHEBI:18420"/>
    </cofactor>
</comment>
<dbReference type="InterPro" id="IPR008949">
    <property type="entry name" value="Isoprenoid_synthase_dom_sf"/>
</dbReference>